<dbReference type="AlphaFoldDB" id="A0AAV1SX60"/>
<protein>
    <submittedName>
        <fullName evidence="1">Uncharacterized protein</fullName>
    </submittedName>
</protein>
<sequence length="156" mass="17852">MMGFVETHHQLRASWHKHKNVMRVIDAQRRGGGNYDEAIIQKLYSIQNLNYQQLSCPLPQALKHFVEGHDKLMAYLMVSLFKFQTEAAFSTTCGLRLTISGPLRQGAQQARTHGFNRVGSPYFERLGPYHSSYLTNGLNPFLFMWTDIVPTSGRFS</sequence>
<reference evidence="1 2" key="1">
    <citation type="submission" date="2024-01" db="EMBL/GenBank/DDBJ databases">
        <authorList>
            <person name="Waweru B."/>
        </authorList>
    </citation>
    <scope>NUCLEOTIDE SEQUENCE [LARGE SCALE GENOMIC DNA]</scope>
</reference>
<dbReference type="EMBL" id="CAWUPB010001199">
    <property type="protein sequence ID" value="CAK7357443.1"/>
    <property type="molecule type" value="Genomic_DNA"/>
</dbReference>
<gene>
    <name evidence="1" type="ORF">DCAF_LOCUS27732</name>
</gene>
<organism evidence="1 2">
    <name type="scientific">Dovyalis caffra</name>
    <dbReference type="NCBI Taxonomy" id="77055"/>
    <lineage>
        <taxon>Eukaryota</taxon>
        <taxon>Viridiplantae</taxon>
        <taxon>Streptophyta</taxon>
        <taxon>Embryophyta</taxon>
        <taxon>Tracheophyta</taxon>
        <taxon>Spermatophyta</taxon>
        <taxon>Magnoliopsida</taxon>
        <taxon>eudicotyledons</taxon>
        <taxon>Gunneridae</taxon>
        <taxon>Pentapetalae</taxon>
        <taxon>rosids</taxon>
        <taxon>fabids</taxon>
        <taxon>Malpighiales</taxon>
        <taxon>Salicaceae</taxon>
        <taxon>Flacourtieae</taxon>
        <taxon>Dovyalis</taxon>
    </lineage>
</organism>
<comment type="caution">
    <text evidence="1">The sequence shown here is derived from an EMBL/GenBank/DDBJ whole genome shotgun (WGS) entry which is preliminary data.</text>
</comment>
<proteinExistence type="predicted"/>
<name>A0AAV1SX60_9ROSI</name>
<evidence type="ECO:0000313" key="1">
    <source>
        <dbReference type="EMBL" id="CAK7357443.1"/>
    </source>
</evidence>
<keyword evidence="2" id="KW-1185">Reference proteome</keyword>
<evidence type="ECO:0000313" key="2">
    <source>
        <dbReference type="Proteomes" id="UP001314170"/>
    </source>
</evidence>
<accession>A0AAV1SX60</accession>
<dbReference type="Proteomes" id="UP001314170">
    <property type="component" value="Unassembled WGS sequence"/>
</dbReference>